<dbReference type="PRINTS" id="PR00741">
    <property type="entry name" value="GLHYDRLASE29"/>
</dbReference>
<gene>
    <name evidence="14" type="ORF">BpHYR1_038061</name>
</gene>
<name>A0A3M7R5S5_BRAPC</name>
<proteinExistence type="inferred from homology"/>
<evidence type="ECO:0000313" key="14">
    <source>
        <dbReference type="EMBL" id="RNA18598.1"/>
    </source>
</evidence>
<feature type="chain" id="PRO_5017856484" description="alpha-L-fucosidase" evidence="10">
    <location>
        <begin position="19"/>
        <end position="459"/>
    </location>
</feature>
<evidence type="ECO:0000256" key="3">
    <source>
        <dbReference type="ARBA" id="ARBA00004071"/>
    </source>
</evidence>
<evidence type="ECO:0000256" key="10">
    <source>
        <dbReference type="PIRNR" id="PIRNR001092"/>
    </source>
</evidence>
<evidence type="ECO:0000256" key="7">
    <source>
        <dbReference type="ARBA" id="ARBA00022801"/>
    </source>
</evidence>
<dbReference type="InterPro" id="IPR013780">
    <property type="entry name" value="Glyco_hydro_b"/>
</dbReference>
<organism evidence="14 15">
    <name type="scientific">Brachionus plicatilis</name>
    <name type="common">Marine rotifer</name>
    <name type="synonym">Brachionus muelleri</name>
    <dbReference type="NCBI Taxonomy" id="10195"/>
    <lineage>
        <taxon>Eukaryota</taxon>
        <taxon>Metazoa</taxon>
        <taxon>Spiralia</taxon>
        <taxon>Gnathifera</taxon>
        <taxon>Rotifera</taxon>
        <taxon>Eurotatoria</taxon>
        <taxon>Monogononta</taxon>
        <taxon>Pseudotrocha</taxon>
        <taxon>Ploima</taxon>
        <taxon>Brachionidae</taxon>
        <taxon>Brachionus</taxon>
    </lineage>
</organism>
<evidence type="ECO:0000256" key="5">
    <source>
        <dbReference type="ARBA" id="ARBA00012662"/>
    </source>
</evidence>
<dbReference type="GO" id="GO:0005764">
    <property type="term" value="C:lysosome"/>
    <property type="evidence" value="ECO:0007669"/>
    <property type="project" value="TreeGrafter"/>
</dbReference>
<dbReference type="FunFam" id="3.20.20.80:FF:000027">
    <property type="entry name" value="Alpha-L-fucosidase"/>
    <property type="match status" value="1"/>
</dbReference>
<evidence type="ECO:0000256" key="2">
    <source>
        <dbReference type="ARBA" id="ARBA00000419"/>
    </source>
</evidence>
<protein>
    <recommendedName>
        <fullName evidence="5">alpha-L-fucosidase</fullName>
        <ecNumber evidence="5">3.2.1.51</ecNumber>
    </recommendedName>
</protein>
<dbReference type="InterPro" id="IPR031919">
    <property type="entry name" value="Fucosidase_C"/>
</dbReference>
<keyword evidence="15" id="KW-1185">Reference proteome</keyword>
<dbReference type="OrthoDB" id="6039950at2759"/>
<dbReference type="PANTHER" id="PTHR10030:SF37">
    <property type="entry name" value="ALPHA-L-FUCOSIDASE-RELATED"/>
    <property type="match status" value="1"/>
</dbReference>
<dbReference type="EMBL" id="REGN01004207">
    <property type="protein sequence ID" value="RNA18598.1"/>
    <property type="molecule type" value="Genomic_DNA"/>
</dbReference>
<evidence type="ECO:0000256" key="4">
    <source>
        <dbReference type="ARBA" id="ARBA00007951"/>
    </source>
</evidence>
<dbReference type="AlphaFoldDB" id="A0A3M7R5S5"/>
<dbReference type="PROSITE" id="PS00385">
    <property type="entry name" value="ALPHA_L_FUCOSIDASE"/>
    <property type="match status" value="1"/>
</dbReference>
<dbReference type="SUPFAM" id="SSF51445">
    <property type="entry name" value="(Trans)glycosidases"/>
    <property type="match status" value="1"/>
</dbReference>
<keyword evidence="6 10" id="KW-0732">Signal</keyword>
<comment type="similarity">
    <text evidence="4 10">Belongs to the glycosyl hydrolase 29 family.</text>
</comment>
<dbReference type="EC" id="3.2.1.51" evidence="5"/>
<dbReference type="Proteomes" id="UP000276133">
    <property type="component" value="Unassembled WGS sequence"/>
</dbReference>
<comment type="catalytic activity">
    <reaction evidence="1">
        <text>a neolactoside IV(2)-alpha-Fuc-nLc4Cer(d18:1(4E)) + H2O = a neolactoside nLc4Cer(d18:1(4E)) + L-fucose</text>
        <dbReference type="Rhea" id="RHEA:48224"/>
        <dbReference type="ChEBI" id="CHEBI:2181"/>
        <dbReference type="ChEBI" id="CHEBI:15377"/>
        <dbReference type="ChEBI" id="CHEBI:17006"/>
        <dbReference type="ChEBI" id="CHEBI:28691"/>
    </reaction>
    <physiologicalReaction direction="left-to-right" evidence="1">
        <dbReference type="Rhea" id="RHEA:48225"/>
    </physiologicalReaction>
</comment>
<feature type="domain" description="Glycoside hydrolase family 29 N-terminal" evidence="12">
    <location>
        <begin position="17"/>
        <end position="355"/>
    </location>
</feature>
<evidence type="ECO:0000259" key="12">
    <source>
        <dbReference type="Pfam" id="PF01120"/>
    </source>
</evidence>
<dbReference type="PIRSF" id="PIRSF001092">
    <property type="entry name" value="Alpha-L-fucosidase"/>
    <property type="match status" value="1"/>
</dbReference>
<dbReference type="GO" id="GO:0004560">
    <property type="term" value="F:alpha-L-fucosidase activity"/>
    <property type="evidence" value="ECO:0007669"/>
    <property type="project" value="UniProtKB-EC"/>
</dbReference>
<keyword evidence="8" id="KW-0325">Glycoprotein</keyword>
<dbReference type="Gene3D" id="3.20.20.80">
    <property type="entry name" value="Glycosidases"/>
    <property type="match status" value="1"/>
</dbReference>
<evidence type="ECO:0000256" key="8">
    <source>
        <dbReference type="ARBA" id="ARBA00023180"/>
    </source>
</evidence>
<comment type="function">
    <text evidence="3">Alpha-L-fucosidase is responsible for hydrolyzing the alpha-1,6-linked fucose joined to the reducing-end N-acetylglucosamine of the carbohydrate moieties of glycoproteins.</text>
</comment>
<dbReference type="InterPro" id="IPR057739">
    <property type="entry name" value="Glyco_hydro_29_N"/>
</dbReference>
<comment type="catalytic activity">
    <reaction evidence="2">
        <text>a neolactoside IV(2)-alpha-Fuc-nLc4Cer(d18:0) + H2O = a neolactoside nLc4Cer(d18:0) + L-fucose</text>
        <dbReference type="Rhea" id="RHEA:49308"/>
        <dbReference type="ChEBI" id="CHEBI:2181"/>
        <dbReference type="ChEBI" id="CHEBI:15377"/>
        <dbReference type="ChEBI" id="CHEBI:91119"/>
        <dbReference type="ChEBI" id="CHEBI:91121"/>
    </reaction>
    <physiologicalReaction direction="left-to-right" evidence="2">
        <dbReference type="Rhea" id="RHEA:49309"/>
    </physiologicalReaction>
</comment>
<feature type="site" description="May be important for catalysis" evidence="11">
    <location>
        <position position="284"/>
    </location>
</feature>
<dbReference type="InterPro" id="IPR000933">
    <property type="entry name" value="Glyco_hydro_29"/>
</dbReference>
<dbReference type="InterPro" id="IPR018526">
    <property type="entry name" value="Glyco_hydro_29_CS"/>
</dbReference>
<dbReference type="STRING" id="10195.A0A3M7R5S5"/>
<evidence type="ECO:0000256" key="11">
    <source>
        <dbReference type="PIRSR" id="PIRSR001092-1"/>
    </source>
</evidence>
<dbReference type="Gene3D" id="2.60.40.1180">
    <property type="entry name" value="Golgi alpha-mannosidase II"/>
    <property type="match status" value="1"/>
</dbReference>
<evidence type="ECO:0000259" key="13">
    <source>
        <dbReference type="Pfam" id="PF16757"/>
    </source>
</evidence>
<evidence type="ECO:0000313" key="15">
    <source>
        <dbReference type="Proteomes" id="UP000276133"/>
    </source>
</evidence>
<evidence type="ECO:0000256" key="6">
    <source>
        <dbReference type="ARBA" id="ARBA00022729"/>
    </source>
</evidence>
<dbReference type="Pfam" id="PF16757">
    <property type="entry name" value="Fucosidase_C"/>
    <property type="match status" value="1"/>
</dbReference>
<dbReference type="GO" id="GO:0016139">
    <property type="term" value="P:glycoside catabolic process"/>
    <property type="evidence" value="ECO:0007669"/>
    <property type="project" value="TreeGrafter"/>
</dbReference>
<evidence type="ECO:0000256" key="9">
    <source>
        <dbReference type="ARBA" id="ARBA00023295"/>
    </source>
</evidence>
<dbReference type="PANTHER" id="PTHR10030">
    <property type="entry name" value="ALPHA-L-FUCOSIDASE"/>
    <property type="match status" value="1"/>
</dbReference>
<dbReference type="GO" id="GO:0006004">
    <property type="term" value="P:fucose metabolic process"/>
    <property type="evidence" value="ECO:0007669"/>
    <property type="project" value="InterPro"/>
</dbReference>
<dbReference type="InterPro" id="IPR016286">
    <property type="entry name" value="FUC_metazoa-typ"/>
</dbReference>
<sequence length="459" mass="53067">MIEKIFLSLLIFILINKAENLKYNPDWSSLDTRPLPKWYDDAKVGIFIHWGVFSVPSFRSEWFWWDWQGDKPTSDVVDFMKNNYPPNFEYADFAPEFKAEFFDPLQWVSLLNASGAKYVVLTSKHHEGYTLWPSAYSWNWNSNDVGPHKDLVGDLAQAIRTNSSLRFGLYHSLFEWFNPLYLSDKNQSFKTQTYVKEKALPSLYEIVNKYEPEVVWSDGDWEAQDSYWNSTAFIAWLYNESPVKDSVVVNDRWGSGVLCQHGDFYTCQDNFNPGKLLSHKWENCMPLDNNSWGYRRNLKLSDILTIEEVIKSLAETVSCGGNILINIGPTKEGTIAPIFEERLRQLGEWLSINGEAIYESKPWKYQNDTKNSDVWYTTNGDLVYAILLKYPQSSLKVELGSVQITEATQINILGNDEKLQWVESPEGGVVIDLHSVDASSLISKWAWTFKLENISYQKC</sequence>
<comment type="caution">
    <text evidence="14">The sequence shown here is derived from an EMBL/GenBank/DDBJ whole genome shotgun (WGS) entry which is preliminary data.</text>
</comment>
<keyword evidence="9 10" id="KW-0326">Glycosidase</keyword>
<evidence type="ECO:0000256" key="1">
    <source>
        <dbReference type="ARBA" id="ARBA00000321"/>
    </source>
</evidence>
<keyword evidence="7 10" id="KW-0378">Hydrolase</keyword>
<feature type="domain" description="Alpha-L-fucosidase C-terminal" evidence="13">
    <location>
        <begin position="366"/>
        <end position="452"/>
    </location>
</feature>
<dbReference type="Pfam" id="PF01120">
    <property type="entry name" value="Alpha_L_fucos"/>
    <property type="match status" value="1"/>
</dbReference>
<feature type="signal peptide" evidence="10">
    <location>
        <begin position="1"/>
        <end position="18"/>
    </location>
</feature>
<reference evidence="14 15" key="1">
    <citation type="journal article" date="2018" name="Sci. Rep.">
        <title>Genomic signatures of local adaptation to the degree of environmental predictability in rotifers.</title>
        <authorList>
            <person name="Franch-Gras L."/>
            <person name="Hahn C."/>
            <person name="Garcia-Roger E.M."/>
            <person name="Carmona M.J."/>
            <person name="Serra M."/>
            <person name="Gomez A."/>
        </authorList>
    </citation>
    <scope>NUCLEOTIDE SEQUENCE [LARGE SCALE GENOMIC DNA]</scope>
    <source>
        <strain evidence="14">HYR1</strain>
    </source>
</reference>
<accession>A0A3M7R5S5</accession>
<dbReference type="InterPro" id="IPR017853">
    <property type="entry name" value="GH"/>
</dbReference>
<dbReference type="SMART" id="SM00812">
    <property type="entry name" value="Alpha_L_fucos"/>
    <property type="match status" value="1"/>
</dbReference>